<gene>
    <name evidence="1" type="ORF">NXX45_21940</name>
</gene>
<sequence length="103" mass="11452">MKTKNFYVMVICTNLSLIGCDKEEIDEPVTPPIEKPDETIASPSANDIIKIKTGDINIIIGTINWQNITYGNGRYVAVGRSGYIAYFIDEMNWTSKQVSSNCA</sequence>
<evidence type="ECO:0008006" key="3">
    <source>
        <dbReference type="Google" id="ProtNLM"/>
    </source>
</evidence>
<name>A0AAQ2NGL2_BACFG</name>
<dbReference type="PROSITE" id="PS51257">
    <property type="entry name" value="PROKAR_LIPOPROTEIN"/>
    <property type="match status" value="1"/>
</dbReference>
<proteinExistence type="predicted"/>
<protein>
    <recommendedName>
        <fullName evidence="3">Lipoprotein</fullName>
    </recommendedName>
</protein>
<dbReference type="RefSeq" id="WP_050441111.1">
    <property type="nucleotide sequence ID" value="NZ_CAAKNW010000057.1"/>
</dbReference>
<reference evidence="1" key="1">
    <citation type="submission" date="2022-08" db="EMBL/GenBank/DDBJ databases">
        <title>Genome Sequencing of Bacteroides fragilis Group Isolates with Nanopore Technology.</title>
        <authorList>
            <person name="Tisza M.J."/>
            <person name="Smith D."/>
            <person name="Dekker J.P."/>
        </authorList>
    </citation>
    <scope>NUCLEOTIDE SEQUENCE</scope>
    <source>
        <strain evidence="1">BFG-70</strain>
    </source>
</reference>
<dbReference type="AlphaFoldDB" id="A0AAQ2NGL2"/>
<dbReference type="Proteomes" id="UP001060330">
    <property type="component" value="Chromosome"/>
</dbReference>
<organism evidence="1 2">
    <name type="scientific">Bacteroides fragilis</name>
    <dbReference type="NCBI Taxonomy" id="817"/>
    <lineage>
        <taxon>Bacteria</taxon>
        <taxon>Pseudomonadati</taxon>
        <taxon>Bacteroidota</taxon>
        <taxon>Bacteroidia</taxon>
        <taxon>Bacteroidales</taxon>
        <taxon>Bacteroidaceae</taxon>
        <taxon>Bacteroides</taxon>
    </lineage>
</organism>
<dbReference type="EMBL" id="CP103216">
    <property type="protein sequence ID" value="UVR56335.1"/>
    <property type="molecule type" value="Genomic_DNA"/>
</dbReference>
<accession>A0AAQ2NGL2</accession>
<evidence type="ECO:0000313" key="2">
    <source>
        <dbReference type="Proteomes" id="UP001060330"/>
    </source>
</evidence>
<evidence type="ECO:0000313" key="1">
    <source>
        <dbReference type="EMBL" id="UVR56335.1"/>
    </source>
</evidence>